<keyword evidence="4" id="KW-1185">Reference proteome</keyword>
<gene>
    <name evidence="3" type="ORF">NUH88_01740</name>
</gene>
<reference evidence="3" key="1">
    <citation type="submission" date="2022-08" db="EMBL/GenBank/DDBJ databases">
        <title>Nisaea acidiphila sp. nov., isolated from a marine algal debris and emended description of the genus Nisaea Urios et al. 2008.</title>
        <authorList>
            <person name="Kwon K."/>
        </authorList>
    </citation>
    <scope>NUCLEOTIDE SEQUENCE</scope>
    <source>
        <strain evidence="3">MEBiC11861</strain>
    </source>
</reference>
<feature type="region of interest" description="Disordered" evidence="1">
    <location>
        <begin position="172"/>
        <end position="214"/>
    </location>
</feature>
<feature type="domain" description="NYN" evidence="2">
    <location>
        <begin position="8"/>
        <end position="165"/>
    </location>
</feature>
<feature type="compositionally biased region" description="Acidic residues" evidence="1">
    <location>
        <begin position="189"/>
        <end position="206"/>
    </location>
</feature>
<dbReference type="CDD" id="cd10911">
    <property type="entry name" value="PIN_LabA"/>
    <property type="match status" value="1"/>
</dbReference>
<dbReference type="KEGG" id="naci:NUH88_01740"/>
<dbReference type="InterPro" id="IPR047140">
    <property type="entry name" value="LabA"/>
</dbReference>
<accession>A0A9J7AYB2</accession>
<dbReference type="PANTHER" id="PTHR35458">
    <property type="entry name" value="SLR0755 PROTEIN"/>
    <property type="match status" value="1"/>
</dbReference>
<name>A0A9J7AYB2_9PROT</name>
<organism evidence="3 4">
    <name type="scientific">Nisaea acidiphila</name>
    <dbReference type="NCBI Taxonomy" id="1862145"/>
    <lineage>
        <taxon>Bacteria</taxon>
        <taxon>Pseudomonadati</taxon>
        <taxon>Pseudomonadota</taxon>
        <taxon>Alphaproteobacteria</taxon>
        <taxon>Rhodospirillales</taxon>
        <taxon>Thalassobaculaceae</taxon>
        <taxon>Nisaea</taxon>
    </lineage>
</organism>
<dbReference type="AlphaFoldDB" id="A0A9J7AYB2"/>
<dbReference type="Proteomes" id="UP001060336">
    <property type="component" value="Chromosome"/>
</dbReference>
<dbReference type="InterPro" id="IPR021139">
    <property type="entry name" value="NYN"/>
</dbReference>
<proteinExistence type="predicted"/>
<dbReference type="GO" id="GO:0004540">
    <property type="term" value="F:RNA nuclease activity"/>
    <property type="evidence" value="ECO:0007669"/>
    <property type="project" value="InterPro"/>
</dbReference>
<evidence type="ECO:0000256" key="1">
    <source>
        <dbReference type="SAM" id="MobiDB-lite"/>
    </source>
</evidence>
<evidence type="ECO:0000313" key="4">
    <source>
        <dbReference type="Proteomes" id="UP001060336"/>
    </source>
</evidence>
<evidence type="ECO:0000259" key="2">
    <source>
        <dbReference type="Pfam" id="PF01936"/>
    </source>
</evidence>
<evidence type="ECO:0000313" key="3">
    <source>
        <dbReference type="EMBL" id="UUX50421.1"/>
    </source>
</evidence>
<sequence length="214" mass="25002">MHFYPQEKTGLFIDGANLYSAARSLGFDIDYRKLLSVFADESHLIRAFYYTALIENEEYSPIRPLVDWLDYNGYTMVTKPTKEYTDASGRRKIKGNMDIELAIDVLEMAEHLDHVVLFSGDGDFRRLVEAVQRKGVRVTVVSTVKSQPPMIADELRRQADHFLELQDFQEKIARSHQGRPQRPQQSRFDDDEEEFEDDYENLDEAEVTPRRPKY</sequence>
<dbReference type="Pfam" id="PF01936">
    <property type="entry name" value="NYN"/>
    <property type="match status" value="1"/>
</dbReference>
<dbReference type="RefSeq" id="WP_257769589.1">
    <property type="nucleotide sequence ID" value="NZ_CP102480.1"/>
</dbReference>
<protein>
    <submittedName>
        <fullName evidence="3">NYN domain-containing protein</fullName>
    </submittedName>
</protein>
<dbReference type="Gene3D" id="3.40.50.1010">
    <property type="entry name" value="5'-nuclease"/>
    <property type="match status" value="1"/>
</dbReference>
<dbReference type="EMBL" id="CP102480">
    <property type="protein sequence ID" value="UUX50421.1"/>
    <property type="molecule type" value="Genomic_DNA"/>
</dbReference>
<dbReference type="PANTHER" id="PTHR35458:SF2">
    <property type="entry name" value="SLR0755 PROTEIN"/>
    <property type="match status" value="1"/>
</dbReference>